<dbReference type="Pfam" id="PF20119">
    <property type="entry name" value="DUF6509"/>
    <property type="match status" value="1"/>
</dbReference>
<accession>A0A9X1XAX5</accession>
<dbReference type="EMBL" id="JAIWJX010000002">
    <property type="protein sequence ID" value="MCK6257314.1"/>
    <property type="molecule type" value="Genomic_DNA"/>
</dbReference>
<dbReference type="AlphaFoldDB" id="A0A9X1XAX5"/>
<dbReference type="RefSeq" id="WP_248252829.1">
    <property type="nucleotide sequence ID" value="NZ_JAIWJX010000002.1"/>
</dbReference>
<dbReference type="Proteomes" id="UP001139011">
    <property type="component" value="Unassembled WGS sequence"/>
</dbReference>
<evidence type="ECO:0000313" key="2">
    <source>
        <dbReference type="Proteomes" id="UP001139011"/>
    </source>
</evidence>
<comment type="caution">
    <text evidence="1">The sequence shown here is derived from an EMBL/GenBank/DDBJ whole genome shotgun (WGS) entry which is preliminary data.</text>
</comment>
<gene>
    <name evidence="1" type="ORF">LCY76_11975</name>
</gene>
<reference evidence="1" key="1">
    <citation type="submission" date="2021-09" db="EMBL/GenBank/DDBJ databases">
        <title>Genome analysis of Fictibacillus sp. KIGAM418 isolated from marine sediment.</title>
        <authorList>
            <person name="Seo M.-J."/>
            <person name="Cho E.-S."/>
            <person name="Hwang C.Y."/>
        </authorList>
    </citation>
    <scope>NUCLEOTIDE SEQUENCE</scope>
    <source>
        <strain evidence="1">KIGAM418</strain>
    </source>
</reference>
<keyword evidence="2" id="KW-1185">Reference proteome</keyword>
<sequence>MNVIRHTLDKLQDPTNILEGDRYEFIIHIEVEEDDELYMENGVYIKLIYAALPQEPRIVQYHLYEDTTNNPLDFELEDDEVDELKEFCRSQVQ</sequence>
<protein>
    <submittedName>
        <fullName evidence="1">DUF6509 family protein</fullName>
    </submittedName>
</protein>
<dbReference type="InterPro" id="IPR045424">
    <property type="entry name" value="DUF6509"/>
</dbReference>
<organism evidence="1 2">
    <name type="scientific">Fictibacillus marinisediminis</name>
    <dbReference type="NCBI Taxonomy" id="2878389"/>
    <lineage>
        <taxon>Bacteria</taxon>
        <taxon>Bacillati</taxon>
        <taxon>Bacillota</taxon>
        <taxon>Bacilli</taxon>
        <taxon>Bacillales</taxon>
        <taxon>Fictibacillaceae</taxon>
        <taxon>Fictibacillus</taxon>
    </lineage>
</organism>
<name>A0A9X1XAX5_9BACL</name>
<proteinExistence type="predicted"/>
<evidence type="ECO:0000313" key="1">
    <source>
        <dbReference type="EMBL" id="MCK6257314.1"/>
    </source>
</evidence>